<reference evidence="3 4" key="1">
    <citation type="submission" date="2018-08" db="EMBL/GenBank/DDBJ databases">
        <title>Genomic Encyclopedia of Type Strains, Phase III (KMG-III): the genomes of soil and plant-associated and newly described type strains.</title>
        <authorList>
            <person name="Whitman W."/>
        </authorList>
    </citation>
    <scope>NUCLEOTIDE SEQUENCE [LARGE SCALE GENOMIC DNA]</scope>
    <source>
        <strain evidence="3 4">325-5</strain>
    </source>
</reference>
<dbReference type="AlphaFoldDB" id="A0A3D9RPS4"/>
<dbReference type="InterPro" id="IPR001789">
    <property type="entry name" value="Sig_transdc_resp-reg_receiver"/>
</dbReference>
<dbReference type="EMBL" id="QTTQ01000010">
    <property type="protein sequence ID" value="REE81910.1"/>
    <property type="molecule type" value="Genomic_DNA"/>
</dbReference>
<evidence type="ECO:0000313" key="3">
    <source>
        <dbReference type="EMBL" id="REE81910.1"/>
    </source>
</evidence>
<dbReference type="InterPro" id="IPR011006">
    <property type="entry name" value="CheY-like_superfamily"/>
</dbReference>
<dbReference type="RefSeq" id="WP_115879616.1">
    <property type="nucleotide sequence ID" value="NZ_QTTQ01000010.1"/>
</dbReference>
<dbReference type="Proteomes" id="UP000256429">
    <property type="component" value="Unassembled WGS sequence"/>
</dbReference>
<dbReference type="OrthoDB" id="659223at2"/>
<gene>
    <name evidence="3" type="ORF">BX611_1452</name>
</gene>
<evidence type="ECO:0000259" key="2">
    <source>
        <dbReference type="PROSITE" id="PS50110"/>
    </source>
</evidence>
<keyword evidence="4" id="KW-1185">Reference proteome</keyword>
<comment type="caution">
    <text evidence="3">The sequence shown here is derived from an EMBL/GenBank/DDBJ whole genome shotgun (WGS) entry which is preliminary data.</text>
</comment>
<evidence type="ECO:0000313" key="4">
    <source>
        <dbReference type="Proteomes" id="UP000256429"/>
    </source>
</evidence>
<accession>A0A3D9RPS4</accession>
<dbReference type="GO" id="GO:0003677">
    <property type="term" value="F:DNA binding"/>
    <property type="evidence" value="ECO:0007669"/>
    <property type="project" value="UniProtKB-KW"/>
</dbReference>
<feature type="modified residue" description="4-aspartylphosphate" evidence="1">
    <location>
        <position position="59"/>
    </location>
</feature>
<keyword evidence="1" id="KW-0597">Phosphoprotein</keyword>
<keyword evidence="3" id="KW-0238">DNA-binding</keyword>
<organism evidence="3 4">
    <name type="scientific">Lutibacter oceani</name>
    <dbReference type="NCBI Taxonomy" id="1853311"/>
    <lineage>
        <taxon>Bacteria</taxon>
        <taxon>Pseudomonadati</taxon>
        <taxon>Bacteroidota</taxon>
        <taxon>Flavobacteriia</taxon>
        <taxon>Flavobacteriales</taxon>
        <taxon>Flavobacteriaceae</taxon>
        <taxon>Lutibacter</taxon>
    </lineage>
</organism>
<evidence type="ECO:0000256" key="1">
    <source>
        <dbReference type="PROSITE-ProRule" id="PRU00169"/>
    </source>
</evidence>
<proteinExistence type="predicted"/>
<sequence length="222" mass="25546">MFKKVLIAEDMDFINSGIKVELSKLDIEQIDYVQYCDEALLKLKSASLNNVPYDLLISDLSFNEDYLEQKITSGDELIKIVRKEFPSLKIAVFSVEDKKYRVQTLFNEHKINAYVWKSREGLRELKKAVQQLNNSESIYISPHVAGSMSKSNSIEIVEYDIFLIECLSKGYLQEEISTILKEKMWSPTSVSSIEKRLKILREQFNANNPTHLVSIAKDLGLI</sequence>
<name>A0A3D9RPS4_9FLAO</name>
<feature type="domain" description="Response regulatory" evidence="2">
    <location>
        <begin position="4"/>
        <end position="132"/>
    </location>
</feature>
<dbReference type="SUPFAM" id="SSF52172">
    <property type="entry name" value="CheY-like"/>
    <property type="match status" value="1"/>
</dbReference>
<dbReference type="GO" id="GO:0000160">
    <property type="term" value="P:phosphorelay signal transduction system"/>
    <property type="evidence" value="ECO:0007669"/>
    <property type="project" value="InterPro"/>
</dbReference>
<dbReference type="PROSITE" id="PS50110">
    <property type="entry name" value="RESPONSE_REGULATORY"/>
    <property type="match status" value="1"/>
</dbReference>
<protein>
    <submittedName>
        <fullName evidence="3">DNA-binding NarL/FixJ family response regulator</fullName>
    </submittedName>
</protein>
<dbReference type="Gene3D" id="3.40.50.2300">
    <property type="match status" value="1"/>
</dbReference>